<dbReference type="EnsemblMetazoa" id="G11454.2">
    <property type="protein sequence ID" value="G11454.2:cds"/>
    <property type="gene ID" value="G11454"/>
</dbReference>
<feature type="compositionally biased region" description="Basic residues" evidence="1">
    <location>
        <begin position="115"/>
        <end position="124"/>
    </location>
</feature>
<feature type="region of interest" description="Disordered" evidence="1">
    <location>
        <begin position="16"/>
        <end position="39"/>
    </location>
</feature>
<evidence type="ECO:0000256" key="1">
    <source>
        <dbReference type="SAM" id="MobiDB-lite"/>
    </source>
</evidence>
<accession>A0A8W8HWQ4</accession>
<dbReference type="SUPFAM" id="SSF101898">
    <property type="entry name" value="NHL repeat"/>
    <property type="match status" value="1"/>
</dbReference>
<evidence type="ECO:0000313" key="3">
    <source>
        <dbReference type="Proteomes" id="UP000005408"/>
    </source>
</evidence>
<keyword evidence="3" id="KW-1185">Reference proteome</keyword>
<proteinExistence type="predicted"/>
<evidence type="ECO:0000313" key="2">
    <source>
        <dbReference type="EnsemblMetazoa" id="G11454.2:cds"/>
    </source>
</evidence>
<sequence length="509" mass="57870">MRIAQFKDKVEKIVTRKAATSSASVHDDNETETKRRYNLRNRKLQDEKDHCPSNTNKNRRIIWLHNDGPTKVSKLKTNTLRRSKTGATKRTFLTEQADEKKSSHKKQKWNPGKRIPTKSLKRKIQSSMNTISNSRKKAKTLPTFNKKSGISTSVNMKKAPSLAMKETKSSSTLAPAIKGRVRASPNIKGKQEGSRKTNPSSQKKRKAARVKRSTPEKKLQIRTQRSKKERCRKELPGMFAKMFLKKLDLVSCIKGMDENNYSQIPGISVTHDNLVWVNHLQNKKEVKLYNSAGELLRSFDLDYYPVFNSCMPNGDLLVTRIHTVGAKPIVELFSREGKTRMLADLSTHTEKLSGIIYQDERIYVIGHSCYKSSILKLDMNGEVEKVFEPKPECITIEHIISQNGQIFALKNDIFSMHLLGSDKISSEAINKVVVDKSYSASASVDNFGNIIIGVHSPGPKIVIIDPRLERKHEIRCDFSERIRSTAVDKQNHLWIGTDDGHLYIAKYLK</sequence>
<dbReference type="AlphaFoldDB" id="A0A8W8HWQ4"/>
<feature type="compositionally biased region" description="Basic residues" evidence="1">
    <location>
        <begin position="202"/>
        <end position="212"/>
    </location>
</feature>
<organism evidence="2 3">
    <name type="scientific">Magallana gigas</name>
    <name type="common">Pacific oyster</name>
    <name type="synonym">Crassostrea gigas</name>
    <dbReference type="NCBI Taxonomy" id="29159"/>
    <lineage>
        <taxon>Eukaryota</taxon>
        <taxon>Metazoa</taxon>
        <taxon>Spiralia</taxon>
        <taxon>Lophotrochozoa</taxon>
        <taxon>Mollusca</taxon>
        <taxon>Bivalvia</taxon>
        <taxon>Autobranchia</taxon>
        <taxon>Pteriomorphia</taxon>
        <taxon>Ostreida</taxon>
        <taxon>Ostreoidea</taxon>
        <taxon>Ostreidae</taxon>
        <taxon>Magallana</taxon>
    </lineage>
</organism>
<name>A0A8W8HWQ4_MAGGI</name>
<feature type="compositionally biased region" description="Polar residues" evidence="1">
    <location>
        <begin position="142"/>
        <end position="155"/>
    </location>
</feature>
<protein>
    <submittedName>
        <fullName evidence="2">Uncharacterized protein</fullName>
    </submittedName>
</protein>
<reference evidence="2" key="1">
    <citation type="submission" date="2022-08" db="UniProtKB">
        <authorList>
            <consortium name="EnsemblMetazoa"/>
        </authorList>
    </citation>
    <scope>IDENTIFICATION</scope>
    <source>
        <strain evidence="2">05x7-T-G4-1.051#20</strain>
    </source>
</reference>
<feature type="compositionally biased region" description="Basic and acidic residues" evidence="1">
    <location>
        <begin position="25"/>
        <end position="35"/>
    </location>
</feature>
<dbReference type="Proteomes" id="UP000005408">
    <property type="component" value="Unassembled WGS sequence"/>
</dbReference>
<feature type="region of interest" description="Disordered" evidence="1">
    <location>
        <begin position="94"/>
        <end position="228"/>
    </location>
</feature>